<evidence type="ECO:0000313" key="2">
    <source>
        <dbReference type="EMBL" id="EML7082409.1"/>
    </source>
</evidence>
<comment type="caution">
    <text evidence="2">The sequence shown here is derived from an EMBL/GenBank/DDBJ whole genome shotgun (WGS) entry which is preliminary data.</text>
</comment>
<reference evidence="2" key="1">
    <citation type="submission" date="2024-02" db="EMBL/GenBank/DDBJ databases">
        <authorList>
            <consortium name="Clinical and Environmental Microbiology Branch: Whole genome sequencing antimicrobial resistance pathogens in the healthcare setting"/>
        </authorList>
    </citation>
    <scope>NUCLEOTIDE SEQUENCE</scope>
    <source>
        <strain evidence="2">2023BB-00086</strain>
    </source>
</reference>
<accession>A0AAI9GSN4</accession>
<dbReference type="RefSeq" id="WP_142984478.1">
    <property type="nucleotide sequence ID" value="NZ_CABGKK010000011.1"/>
</dbReference>
<organism evidence="2">
    <name type="scientific">Klebsiella oxytoca</name>
    <dbReference type="NCBI Taxonomy" id="571"/>
    <lineage>
        <taxon>Bacteria</taxon>
        <taxon>Pseudomonadati</taxon>
        <taxon>Pseudomonadota</taxon>
        <taxon>Gammaproteobacteria</taxon>
        <taxon>Enterobacterales</taxon>
        <taxon>Enterobacteriaceae</taxon>
        <taxon>Klebsiella/Raoultella group</taxon>
        <taxon>Klebsiella</taxon>
    </lineage>
</organism>
<feature type="region of interest" description="Disordered" evidence="1">
    <location>
        <begin position="1"/>
        <end position="33"/>
    </location>
</feature>
<sequence>MRRRYSRPSDVQPQLKSEAALQPHSQYPGHSASFPGGVWVKHNDFLCTIIAGPDIRIEQLIRIQAKYKTLLKHLNENTKNNKHHAHKINKNIHHLTAINKEFTSHK</sequence>
<name>A0AAI9GSN4_KLEOX</name>
<protein>
    <submittedName>
        <fullName evidence="2">Uncharacterized protein</fullName>
    </submittedName>
</protein>
<proteinExistence type="predicted"/>
<dbReference type="AlphaFoldDB" id="A0AAI9GSN4"/>
<evidence type="ECO:0000256" key="1">
    <source>
        <dbReference type="SAM" id="MobiDB-lite"/>
    </source>
</evidence>
<dbReference type="EMBL" id="ABNOCX020000004">
    <property type="protein sequence ID" value="EML7082409.1"/>
    <property type="molecule type" value="Genomic_DNA"/>
</dbReference>
<gene>
    <name evidence="2" type="ORF">RYF40_002867</name>
</gene>